<keyword evidence="4" id="KW-0029">Amino-acid transport</keyword>
<name>A0A3A3G490_9BURK</name>
<dbReference type="Pfam" id="PF13458">
    <property type="entry name" value="Peripla_BP_6"/>
    <property type="match status" value="1"/>
</dbReference>
<organism evidence="6 7">
    <name type="scientific">Noviherbaspirillum sedimenti</name>
    <dbReference type="NCBI Taxonomy" id="2320865"/>
    <lineage>
        <taxon>Bacteria</taxon>
        <taxon>Pseudomonadati</taxon>
        <taxon>Pseudomonadota</taxon>
        <taxon>Betaproteobacteria</taxon>
        <taxon>Burkholderiales</taxon>
        <taxon>Oxalobacteraceae</taxon>
        <taxon>Noviherbaspirillum</taxon>
    </lineage>
</organism>
<evidence type="ECO:0000256" key="1">
    <source>
        <dbReference type="ARBA" id="ARBA00010062"/>
    </source>
</evidence>
<comment type="similarity">
    <text evidence="1">Belongs to the leucine-binding protein family.</text>
</comment>
<keyword evidence="7" id="KW-1185">Reference proteome</keyword>
<dbReference type="CDD" id="cd06336">
    <property type="entry name" value="PBP1_ABC_ligand_binding-like"/>
    <property type="match status" value="1"/>
</dbReference>
<dbReference type="EMBL" id="QYUQ01000002">
    <property type="protein sequence ID" value="RJG03307.1"/>
    <property type="molecule type" value="Genomic_DNA"/>
</dbReference>
<dbReference type="InterPro" id="IPR000709">
    <property type="entry name" value="Leu_Ile_Val-bd"/>
</dbReference>
<evidence type="ECO:0000256" key="4">
    <source>
        <dbReference type="ARBA" id="ARBA00022970"/>
    </source>
</evidence>
<proteinExistence type="inferred from homology"/>
<gene>
    <name evidence="6" type="ORF">D3878_18350</name>
</gene>
<comment type="caution">
    <text evidence="6">The sequence shown here is derived from an EMBL/GenBank/DDBJ whole genome shotgun (WGS) entry which is preliminary data.</text>
</comment>
<dbReference type="PANTHER" id="PTHR30483">
    <property type="entry name" value="LEUCINE-SPECIFIC-BINDING PROTEIN"/>
    <property type="match status" value="1"/>
</dbReference>
<dbReference type="Gene3D" id="3.40.50.2300">
    <property type="match status" value="2"/>
</dbReference>
<keyword evidence="3" id="KW-0732">Signal</keyword>
<dbReference type="InterPro" id="IPR051010">
    <property type="entry name" value="BCAA_transport"/>
</dbReference>
<evidence type="ECO:0000313" key="6">
    <source>
        <dbReference type="EMBL" id="RJG03307.1"/>
    </source>
</evidence>
<reference evidence="7" key="1">
    <citation type="submission" date="2018-09" db="EMBL/GenBank/DDBJ databases">
        <authorList>
            <person name="Zhu H."/>
        </authorList>
    </citation>
    <scope>NUCLEOTIDE SEQUENCE [LARGE SCALE GENOMIC DNA]</scope>
    <source>
        <strain evidence="7">K1S02-23</strain>
    </source>
</reference>
<sequence length="402" mass="42686">MIQISTLSKNIFKETIMKLQKSAKTFVVGLGLSVGLLAGASAETLKIGVIAALTGGAAPWGMAAAEGAKIAAAAANAKGGLDVGGKKYQVEVVAYDDQYKAADAVAAYNRLVRQDGAKYVIIMSSAGALALKQNIEDDKIIGLTSSYSAKAIDANSRYMFRLFSVSSDYLPAMIGWMKANYKERRVFMLNPNDETGWDQTQVSGRLFKQNGYEVIGQDLYERTVKDFQPIFTKIIAMKPEMIDLGGTPPATAGLMMRQAREMGYKGLFMKTGGAGPRDIVAGAGKEAAEGMVSVLYADPNNEGYKRLAAEYKKSLGQEPNEIIVAFYDATNVLLQAIQKAGDARDTTKVAAAFAKALPMKSAQGDLLALGGNTSAGAGQQIISTNYIGVIKNGQPVVVGKAK</sequence>
<dbReference type="PRINTS" id="PR00337">
    <property type="entry name" value="LEUILEVALBP"/>
</dbReference>
<dbReference type="SUPFAM" id="SSF53822">
    <property type="entry name" value="Periplasmic binding protein-like I"/>
    <property type="match status" value="1"/>
</dbReference>
<evidence type="ECO:0000313" key="7">
    <source>
        <dbReference type="Proteomes" id="UP000266327"/>
    </source>
</evidence>
<evidence type="ECO:0000259" key="5">
    <source>
        <dbReference type="Pfam" id="PF13458"/>
    </source>
</evidence>
<keyword evidence="2" id="KW-0813">Transport</keyword>
<dbReference type="PANTHER" id="PTHR30483:SF6">
    <property type="entry name" value="PERIPLASMIC BINDING PROTEIN OF ABC TRANSPORTER FOR NATURAL AMINO ACIDS"/>
    <property type="match status" value="1"/>
</dbReference>
<evidence type="ECO:0000256" key="3">
    <source>
        <dbReference type="ARBA" id="ARBA00022729"/>
    </source>
</evidence>
<feature type="domain" description="Leucine-binding protein" evidence="5">
    <location>
        <begin position="44"/>
        <end position="391"/>
    </location>
</feature>
<dbReference type="InterPro" id="IPR028082">
    <property type="entry name" value="Peripla_BP_I"/>
</dbReference>
<dbReference type="InterPro" id="IPR028081">
    <property type="entry name" value="Leu-bd"/>
</dbReference>
<dbReference type="Proteomes" id="UP000266327">
    <property type="component" value="Unassembled WGS sequence"/>
</dbReference>
<evidence type="ECO:0000256" key="2">
    <source>
        <dbReference type="ARBA" id="ARBA00022448"/>
    </source>
</evidence>
<dbReference type="AlphaFoldDB" id="A0A3A3G490"/>
<dbReference type="GO" id="GO:0006865">
    <property type="term" value="P:amino acid transport"/>
    <property type="evidence" value="ECO:0007669"/>
    <property type="project" value="UniProtKB-KW"/>
</dbReference>
<protein>
    <submittedName>
        <fullName evidence="6">ABC transporter substrate-binding protein</fullName>
    </submittedName>
</protein>
<accession>A0A3A3G490</accession>